<reference evidence="2 3" key="1">
    <citation type="journal article" date="2015" name="PLoS Pathog.">
        <title>Leptomonas seymouri: Adaptations to the Dixenous Life Cycle Analyzed by Genome Sequencing, Transcriptome Profiling and Co-infection with Leishmania donovani.</title>
        <authorList>
            <person name="Kraeva N."/>
            <person name="Butenko A."/>
            <person name="Hlavacova J."/>
            <person name="Kostygov A."/>
            <person name="Myskova J."/>
            <person name="Grybchuk D."/>
            <person name="Lestinova T."/>
            <person name="Votypka J."/>
            <person name="Volf P."/>
            <person name="Opperdoes F."/>
            <person name="Flegontov P."/>
            <person name="Lukes J."/>
            <person name="Yurchenko V."/>
        </authorList>
    </citation>
    <scope>NUCLEOTIDE SEQUENCE [LARGE SCALE GENOMIC DNA]</scope>
    <source>
        <strain evidence="2 3">ATCC 30220</strain>
    </source>
</reference>
<evidence type="ECO:0000313" key="3">
    <source>
        <dbReference type="Proteomes" id="UP000038009"/>
    </source>
</evidence>
<comment type="caution">
    <text evidence="2">The sequence shown here is derived from an EMBL/GenBank/DDBJ whole genome shotgun (WGS) entry which is preliminary data.</text>
</comment>
<sequence>MYFFDLILGHEPRLLDRRRSDRLDDAKGVTATSTQFADESLGDTGSMMTADTAIDPVPMAYTSRSRSGDRWARHRSHSLASPQDRLSLWSRLMCQPEVFDPHVEAAPVPCLMEVSGATASPLRGDNRRRSILSQSRRDGKPGDGGGVAIVLPFAASSEVQMAEVGLEAAAAATLDDDEPLTEESESSLSSDSLSEESSSPVSSVEGLVAEVEVAGKEVLPLLSVPMANEMPTQKPLHAFRVTDTRRCRCHFPHALLFSDSSSTANTSFARSCPLDCHSGVESTTPTIPCSTAERLVARQELAVKRSQRRQQVKEAARRQREYKTAWAELVALERDRASGHLAAGALTEGTRAKKGEEGEGSVPNAKPIDAVVTVPLTNEALESHRGHVMSPLYELPTEFWVRVGRSKESTIKYDRKAEGRIAGGGGADKAVIHAQRSSSGGSDAGDGIDSVVVIEDEDMGMMSPLPVMHGTGPRFSEAAEKGSATAAEAAAVARMHSAGRVPVRKMDSTDVQAGADGLQRTPSGKYPLGSRGYVEHVMFALRRQQECALFFLLTEAHRQARAAHLRLAQMYYYYILPILAQYQVPEEVEGLANSLLQCGSGSLRAFHSEFCKTVPVGNMYDYLHGTFVPTNLVLVQPVDYQSAQYRFENPWRELFHEIKSFLGMQPREDASTATLSTKSFGEEVEGDAKCFGHSVSPAKGSVCMAATVLHSMELFERVRHTQSATRDAEDWLAWYCCCFTPQVEAATTLEARSAVVRSLLPIPVAAPEDGVTVPPHPLEREYLPMVWSRVCQTAEREEVLGYRRALKLEVMEKAMVSLQFDAHGSKLASAPSAVATKATQEVFVATALRETAGDAVAPEKTGSTTKNATEVGCDAITAEAESNAKTVYDGVALESEEMELPCLTPSFSPLASPQEELELALWCSLQPDPTFVSTDASTGRIKNGAVVAGGGGLGMKRIAVMVSHQKVDVGCFGFSFFSFF</sequence>
<proteinExistence type="predicted"/>
<evidence type="ECO:0000313" key="2">
    <source>
        <dbReference type="EMBL" id="KPI84808.1"/>
    </source>
</evidence>
<gene>
    <name evidence="2" type="ORF">ABL78_6136</name>
</gene>
<dbReference type="OMA" id="QQECALF"/>
<dbReference type="EMBL" id="LJSK01000230">
    <property type="protein sequence ID" value="KPI84808.1"/>
    <property type="molecule type" value="Genomic_DNA"/>
</dbReference>
<organism evidence="2 3">
    <name type="scientific">Leptomonas seymouri</name>
    <dbReference type="NCBI Taxonomy" id="5684"/>
    <lineage>
        <taxon>Eukaryota</taxon>
        <taxon>Discoba</taxon>
        <taxon>Euglenozoa</taxon>
        <taxon>Kinetoplastea</taxon>
        <taxon>Metakinetoplastina</taxon>
        <taxon>Trypanosomatida</taxon>
        <taxon>Trypanosomatidae</taxon>
        <taxon>Leishmaniinae</taxon>
        <taxon>Leptomonas</taxon>
    </lineage>
</organism>
<feature type="compositionally biased region" description="Low complexity" evidence="1">
    <location>
        <begin position="186"/>
        <end position="201"/>
    </location>
</feature>
<protein>
    <submittedName>
        <fullName evidence="2">Uncharacterized protein</fullName>
    </submittedName>
</protein>
<evidence type="ECO:0000256" key="1">
    <source>
        <dbReference type="SAM" id="MobiDB-lite"/>
    </source>
</evidence>
<dbReference type="AlphaFoldDB" id="A0A0N1PC02"/>
<feature type="compositionally biased region" description="Acidic residues" evidence="1">
    <location>
        <begin position="174"/>
        <end position="185"/>
    </location>
</feature>
<keyword evidence="3" id="KW-1185">Reference proteome</keyword>
<dbReference type="VEuPathDB" id="TriTrypDB:Lsey_0230_0040"/>
<dbReference type="OrthoDB" id="265135at2759"/>
<accession>A0A0N1PC02</accession>
<dbReference type="Proteomes" id="UP000038009">
    <property type="component" value="Unassembled WGS sequence"/>
</dbReference>
<feature type="region of interest" description="Disordered" evidence="1">
    <location>
        <begin position="172"/>
        <end position="201"/>
    </location>
</feature>
<feature type="region of interest" description="Disordered" evidence="1">
    <location>
        <begin position="344"/>
        <end position="365"/>
    </location>
</feature>
<name>A0A0N1PC02_LEPSE</name>